<dbReference type="SUPFAM" id="SSF55120">
    <property type="entry name" value="Pseudouridine synthase"/>
    <property type="match status" value="1"/>
</dbReference>
<dbReference type="OMA" id="WEHELEV"/>
<dbReference type="CDD" id="cd02869">
    <property type="entry name" value="PseudoU_synth_RluA_like"/>
    <property type="match status" value="1"/>
</dbReference>
<feature type="region of interest" description="Disordered" evidence="1">
    <location>
        <begin position="1391"/>
        <end position="1428"/>
    </location>
</feature>
<dbReference type="GO" id="GO:0001522">
    <property type="term" value="P:pseudouridine synthesis"/>
    <property type="evidence" value="ECO:0007669"/>
    <property type="project" value="InterPro"/>
</dbReference>
<sequence>MCASALDFVVGWGGVPCGMRQPAWPLSRVTARRPFSSESAATQGDSREVAAASGEGQLRRTQGSRRSDQDGFHRNVELNKMLGATQTPEEVVKLLEDEGRNMDTVNLVTGVHRLAKFSGGKQARAQFYKQGKHQSLVREYRRSTGGESPTPVHQLILEKASLFVTVLRRIQKDLQGGRVHHSAVNQVMTNTAWSLATLGFDREMLEDKYPSLAIAIREMLLAIAERAPRKLKSFPVQGLSNLVWSYATLGLDGAPHVRLFREVAREILREGRVEQFHPQGISNTMWAFATVTVEGMQIQTREVKQRLEDPSAKALALNMTPHPATAATAATLGEETATVPDRRRASEWELTDVDLPAEVARPEWGAAMTLLMRRAAGSAEHFKPGEAAAVLWSAGIGSLFWEYRKWRTATDKNTNTNTNSSEWATPPPSADESARLCDAFAALLGAGRVIDAFPASALTIVVSSLVKSFASAGGRDGATERHPQLFVRLADRFTHLLTTKPEDFSTQDMAHTAWAMGQVTVPHPAFFDAVARAAIPRLYDFSKTGLSHVTWALAEAGRLDGDFLNALLRHLRSLGENSEMVVKTYDIEMVKTVVWSLAYSQQLDRSDFDFLAKQVTRFLDAALRDANGGRGAAVPKQPRKVDLLSGDPPRVLAETENLMATTPALTTTGPALIRPSFQQQCRFFSYIHSHKRDPSTVTTREPPRPLEDMPDTLASISSLQLMLNNRLRDAHTLEALTRLIDRHAADFDRINLVTAAHRLAKLKKGGKGSSVSGPHEMRVLQLLSAALDSQPGKWRSRDVGNLSWALAVFTEPSSDSSALHELTDSIMVRMDPIVARELHRFIPIETVNLLWAVATMTQKKVLQPANPLSSSRIESIVGRFVSTLHECSSQGVSNALWSLAILHRHGHRSPRLYEAFEHISKGLSEECGIPPLSSFSAQHVANILWAFSSVRMCPSHVVEKLANELGQRLESLSPHELTVFMVSMANFVASIDGRSAAGDRDGGGSEAAGSAHPSDPLTAFHERAANEVLARLRRSSISPPQLSKLLWAFAVAGSCRHATVQQLFAAAALHIHQHVTDFSSSDAAAAAWALSTSRVPCRTALESIATKEASRLLSGDIRPYRAQDVSNLVGSCRRAAIDHEPLLKGALRHVSANARHYGWKDLDEVAGAAMASGKPVDELIDVNTAHEIGDTVASRVADELERSAVSLDALCRLTTFIERLLTTPSAAPSTSFARFVRASERMSHQKALLLSWTHLASLAQSHAKMAGLCADEVVFTGVWSLLRGELLSRSALLPWKEPSLYRREYPEAVVHQHRLQKFLRGSSFPLSHDAIMDAWRRRFQLEWGCFHVCVDALRCARVLDTEYLHELAGRVFYKPPGWIVNPYTPSDGILGGLHNQRGMKRDESDEAADDQADDTSDAPGGGGDDGPGAKAGCVGSSMLLQQWVRDHFPSEVSNDPLVSFGFTHRLDIHTSGPILVAKTYKGFYYSRLLFEARYVHKEYMCLVHGDVAPGEHKVDAKLRTSRGPQNSLFTEVSDAGRTALTFFEGQRGYRHPDTGEVLSLCRVKLVTGRTHQIRVHLKHAGHPLVADAKYLAGTGLGNTDRQWCPRVFLHCHRLRFEDLSKEPTEVDCGLAPDLQRALDTLEPVQE</sequence>
<dbReference type="Gene3D" id="3.30.2350.10">
    <property type="entry name" value="Pseudouridine synthase"/>
    <property type="match status" value="1"/>
</dbReference>
<evidence type="ECO:0000313" key="4">
    <source>
        <dbReference type="Proteomes" id="UP000041254"/>
    </source>
</evidence>
<dbReference type="GO" id="GO:0044528">
    <property type="term" value="P:regulation of mitochondrial mRNA stability"/>
    <property type="evidence" value="ECO:0007669"/>
    <property type="project" value="TreeGrafter"/>
</dbReference>
<dbReference type="GO" id="GO:0035770">
    <property type="term" value="C:ribonucleoprotein granule"/>
    <property type="evidence" value="ECO:0007669"/>
    <property type="project" value="TreeGrafter"/>
</dbReference>
<dbReference type="GO" id="GO:0000963">
    <property type="term" value="P:mitochondrial RNA processing"/>
    <property type="evidence" value="ECO:0007669"/>
    <property type="project" value="TreeGrafter"/>
</dbReference>
<dbReference type="PANTHER" id="PTHR21228">
    <property type="entry name" value="FAST LEU-RICH DOMAIN-CONTAINING"/>
    <property type="match status" value="1"/>
</dbReference>
<accession>A0A0G4F964</accession>
<dbReference type="InterPro" id="IPR020103">
    <property type="entry name" value="PsdUridine_synth_cat_dom_sf"/>
</dbReference>
<dbReference type="InterPro" id="IPR006145">
    <property type="entry name" value="PsdUridine_synth_RsuA/RluA"/>
</dbReference>
<dbReference type="InParanoid" id="A0A0G4F964"/>
<dbReference type="GO" id="GO:0003723">
    <property type="term" value="F:RNA binding"/>
    <property type="evidence" value="ECO:0007669"/>
    <property type="project" value="InterPro"/>
</dbReference>
<dbReference type="EMBL" id="CDMY01000394">
    <property type="protein sequence ID" value="CEM09157.1"/>
    <property type="molecule type" value="Genomic_DNA"/>
</dbReference>
<proteinExistence type="predicted"/>
<feature type="compositionally biased region" description="Acidic residues" evidence="1">
    <location>
        <begin position="1404"/>
        <end position="1416"/>
    </location>
</feature>
<dbReference type="OrthoDB" id="448945at2759"/>
<gene>
    <name evidence="3" type="ORF">Vbra_21262</name>
</gene>
<dbReference type="GO" id="GO:0005759">
    <property type="term" value="C:mitochondrial matrix"/>
    <property type="evidence" value="ECO:0007669"/>
    <property type="project" value="TreeGrafter"/>
</dbReference>
<dbReference type="STRING" id="1169540.A0A0G4F964"/>
<dbReference type="GO" id="GO:0009982">
    <property type="term" value="F:pseudouridine synthase activity"/>
    <property type="evidence" value="ECO:0007669"/>
    <property type="project" value="InterPro"/>
</dbReference>
<evidence type="ECO:0000259" key="2">
    <source>
        <dbReference type="Pfam" id="PF00849"/>
    </source>
</evidence>
<feature type="domain" description="Pseudouridine synthase RsuA/RluA-like" evidence="2">
    <location>
        <begin position="1460"/>
        <end position="1579"/>
    </location>
</feature>
<dbReference type="PANTHER" id="PTHR21228:SF40">
    <property type="entry name" value="LD45607P"/>
    <property type="match status" value="1"/>
</dbReference>
<keyword evidence="4" id="KW-1185">Reference proteome</keyword>
<protein>
    <recommendedName>
        <fullName evidence="2">Pseudouridine synthase RsuA/RluA-like domain-containing protein</fullName>
    </recommendedName>
</protein>
<dbReference type="InterPro" id="IPR050870">
    <property type="entry name" value="FAST_kinase"/>
</dbReference>
<dbReference type="Pfam" id="PF00849">
    <property type="entry name" value="PseudoU_synth_2"/>
    <property type="match status" value="1"/>
</dbReference>
<evidence type="ECO:0000256" key="1">
    <source>
        <dbReference type="SAM" id="MobiDB-lite"/>
    </source>
</evidence>
<evidence type="ECO:0000313" key="3">
    <source>
        <dbReference type="EMBL" id="CEM09157.1"/>
    </source>
</evidence>
<feature type="region of interest" description="Disordered" evidence="1">
    <location>
        <begin position="35"/>
        <end position="72"/>
    </location>
</feature>
<feature type="region of interest" description="Disordered" evidence="1">
    <location>
        <begin position="998"/>
        <end position="1017"/>
    </location>
</feature>
<name>A0A0G4F964_VITBC</name>
<reference evidence="3 4" key="1">
    <citation type="submission" date="2014-11" db="EMBL/GenBank/DDBJ databases">
        <authorList>
            <person name="Zhu J."/>
            <person name="Qi W."/>
            <person name="Song R."/>
        </authorList>
    </citation>
    <scope>NUCLEOTIDE SEQUENCE [LARGE SCALE GENOMIC DNA]</scope>
</reference>
<dbReference type="VEuPathDB" id="CryptoDB:Vbra_21262"/>
<dbReference type="Proteomes" id="UP000041254">
    <property type="component" value="Unassembled WGS sequence"/>
</dbReference>
<organism evidence="3 4">
    <name type="scientific">Vitrella brassicaformis (strain CCMP3155)</name>
    <dbReference type="NCBI Taxonomy" id="1169540"/>
    <lineage>
        <taxon>Eukaryota</taxon>
        <taxon>Sar</taxon>
        <taxon>Alveolata</taxon>
        <taxon>Colpodellida</taxon>
        <taxon>Vitrellaceae</taxon>
        <taxon>Vitrella</taxon>
    </lineage>
</organism>